<evidence type="ECO:0000313" key="2">
    <source>
        <dbReference type="EMBL" id="MST99873.1"/>
    </source>
</evidence>
<evidence type="ECO:0000256" key="1">
    <source>
        <dbReference type="SAM" id="Phobius"/>
    </source>
</evidence>
<dbReference type="Pfam" id="PF07963">
    <property type="entry name" value="N_methyl"/>
    <property type="match status" value="1"/>
</dbReference>
<dbReference type="RefSeq" id="WP_154437891.1">
    <property type="nucleotide sequence ID" value="NZ_VUNQ01000001.1"/>
</dbReference>
<reference evidence="2 3" key="1">
    <citation type="submission" date="2019-09" db="EMBL/GenBank/DDBJ databases">
        <title>In-depth cultivation of the pig gut microbiome towards novel bacterial diversity and tailored functional studies.</title>
        <authorList>
            <person name="Wylensek D."/>
            <person name="Hitch T.C.A."/>
            <person name="Clavel T."/>
        </authorList>
    </citation>
    <scope>NUCLEOTIDE SEQUENCE [LARGE SCALE GENOMIC DNA]</scope>
    <source>
        <strain evidence="2 3">WCA3-693-APC-4?</strain>
    </source>
</reference>
<dbReference type="EMBL" id="VUNQ01000001">
    <property type="protein sequence ID" value="MST99873.1"/>
    <property type="molecule type" value="Genomic_DNA"/>
</dbReference>
<feature type="transmembrane region" description="Helical" evidence="1">
    <location>
        <begin position="12"/>
        <end position="34"/>
    </location>
</feature>
<organism evidence="2 3">
    <name type="scientific">Tissierella pigra</name>
    <dbReference type="NCBI Taxonomy" id="2607614"/>
    <lineage>
        <taxon>Bacteria</taxon>
        <taxon>Bacillati</taxon>
        <taxon>Bacillota</taxon>
        <taxon>Tissierellia</taxon>
        <taxon>Tissierellales</taxon>
        <taxon>Tissierellaceae</taxon>
        <taxon>Tissierella</taxon>
    </lineage>
</organism>
<keyword evidence="1" id="KW-0812">Transmembrane</keyword>
<evidence type="ECO:0000313" key="3">
    <source>
        <dbReference type="Proteomes" id="UP000469523"/>
    </source>
</evidence>
<sequence length="110" mass="12315">MKNNKGLTLIEIVITIAITSIMAIAVLTMFNISITNISESGNKTERVLRIKEEVDEEIINNKEKTTNTDKVKVTIDGIIKDREVDGKIIEIKDSDIKITTFVPNKPKSTK</sequence>
<keyword evidence="1" id="KW-1133">Transmembrane helix</keyword>
<dbReference type="SUPFAM" id="SSF54523">
    <property type="entry name" value="Pili subunits"/>
    <property type="match status" value="1"/>
</dbReference>
<gene>
    <name evidence="2" type="ORF">FYJ83_00145</name>
</gene>
<dbReference type="PROSITE" id="PS00409">
    <property type="entry name" value="PROKAR_NTER_METHYL"/>
    <property type="match status" value="1"/>
</dbReference>
<accession>A0A6N7XTK6</accession>
<name>A0A6N7XTK6_9FIRM</name>
<keyword evidence="1" id="KW-0472">Membrane</keyword>
<protein>
    <submittedName>
        <fullName evidence="2">Prepilin-type N-terminal cleavage/methylation domain-containing protein</fullName>
    </submittedName>
</protein>
<dbReference type="NCBIfam" id="TIGR02532">
    <property type="entry name" value="IV_pilin_GFxxxE"/>
    <property type="match status" value="1"/>
</dbReference>
<comment type="caution">
    <text evidence="2">The sequence shown here is derived from an EMBL/GenBank/DDBJ whole genome shotgun (WGS) entry which is preliminary data.</text>
</comment>
<dbReference type="AlphaFoldDB" id="A0A6N7XTK6"/>
<dbReference type="InterPro" id="IPR045584">
    <property type="entry name" value="Pilin-like"/>
</dbReference>
<dbReference type="InterPro" id="IPR012902">
    <property type="entry name" value="N_methyl_site"/>
</dbReference>
<dbReference type="Proteomes" id="UP000469523">
    <property type="component" value="Unassembled WGS sequence"/>
</dbReference>
<proteinExistence type="predicted"/>
<keyword evidence="3" id="KW-1185">Reference proteome</keyword>